<protein>
    <submittedName>
        <fullName evidence="3">OLC1v1027912C1</fullName>
    </submittedName>
</protein>
<keyword evidence="4" id="KW-1185">Reference proteome</keyword>
<dbReference type="EMBL" id="OX459118">
    <property type="protein sequence ID" value="CAI9092620.1"/>
    <property type="molecule type" value="Genomic_DNA"/>
</dbReference>
<evidence type="ECO:0000256" key="1">
    <source>
        <dbReference type="SAM" id="MobiDB-lite"/>
    </source>
</evidence>
<evidence type="ECO:0000313" key="3">
    <source>
        <dbReference type="EMBL" id="CAI9092620.1"/>
    </source>
</evidence>
<dbReference type="AlphaFoldDB" id="A0AAV1CAI7"/>
<accession>A0AAV1CAI7</accession>
<name>A0AAV1CAI7_OLDCO</name>
<proteinExistence type="predicted"/>
<gene>
    <name evidence="3" type="ORF">OLC1_LOCUS4242</name>
</gene>
<feature type="signal peptide" evidence="2">
    <location>
        <begin position="1"/>
        <end position="21"/>
    </location>
</feature>
<feature type="chain" id="PRO_5043774013" evidence="2">
    <location>
        <begin position="22"/>
        <end position="192"/>
    </location>
</feature>
<evidence type="ECO:0000313" key="4">
    <source>
        <dbReference type="Proteomes" id="UP001161247"/>
    </source>
</evidence>
<keyword evidence="2" id="KW-0732">Signal</keyword>
<feature type="region of interest" description="Disordered" evidence="1">
    <location>
        <begin position="51"/>
        <end position="74"/>
    </location>
</feature>
<evidence type="ECO:0000256" key="2">
    <source>
        <dbReference type="SAM" id="SignalP"/>
    </source>
</evidence>
<dbReference type="Proteomes" id="UP001161247">
    <property type="component" value="Chromosome 1"/>
</dbReference>
<organism evidence="3 4">
    <name type="scientific">Oldenlandia corymbosa var. corymbosa</name>
    <dbReference type="NCBI Taxonomy" id="529605"/>
    <lineage>
        <taxon>Eukaryota</taxon>
        <taxon>Viridiplantae</taxon>
        <taxon>Streptophyta</taxon>
        <taxon>Embryophyta</taxon>
        <taxon>Tracheophyta</taxon>
        <taxon>Spermatophyta</taxon>
        <taxon>Magnoliopsida</taxon>
        <taxon>eudicotyledons</taxon>
        <taxon>Gunneridae</taxon>
        <taxon>Pentapetalae</taxon>
        <taxon>asterids</taxon>
        <taxon>lamiids</taxon>
        <taxon>Gentianales</taxon>
        <taxon>Rubiaceae</taxon>
        <taxon>Rubioideae</taxon>
        <taxon>Spermacoceae</taxon>
        <taxon>Hedyotis-Oldenlandia complex</taxon>
        <taxon>Oldenlandia</taxon>
    </lineage>
</organism>
<reference evidence="3" key="1">
    <citation type="submission" date="2023-03" db="EMBL/GenBank/DDBJ databases">
        <authorList>
            <person name="Julca I."/>
        </authorList>
    </citation>
    <scope>NUCLEOTIDE SEQUENCE</scope>
</reference>
<sequence length="192" mass="21407">MTGCSGGVAFVLSFAWRALNGMILPDLVCWMDKTHGWTSILGSSLGGNSIDSSQGSVNQPVPDSPEPVAPAAPLNPEVAQPDEDRLQELNDRLHINSINLQLTTEQHESILETQLEIEKQIERALLSDGYSRESLIAKRHQIRGLLFYPRGTPFSESTYLQYLNQIGNNGVHHSIPYRRIIEAIEKNDLFIE</sequence>